<dbReference type="EMBL" id="LAZR01033523">
    <property type="protein sequence ID" value="KKL47847.1"/>
    <property type="molecule type" value="Genomic_DNA"/>
</dbReference>
<comment type="caution">
    <text evidence="2">The sequence shown here is derived from an EMBL/GenBank/DDBJ whole genome shotgun (WGS) entry which is preliminary data.</text>
</comment>
<feature type="domain" description="UDP-N-acetylglucosamine 2-epimerase" evidence="1">
    <location>
        <begin position="56"/>
        <end position="119"/>
    </location>
</feature>
<gene>
    <name evidence="2" type="ORF">LCGC14_2331470</name>
</gene>
<reference evidence="2" key="1">
    <citation type="journal article" date="2015" name="Nature">
        <title>Complex archaea that bridge the gap between prokaryotes and eukaryotes.</title>
        <authorList>
            <person name="Spang A."/>
            <person name="Saw J.H."/>
            <person name="Jorgensen S.L."/>
            <person name="Zaremba-Niedzwiedzka K."/>
            <person name="Martijn J."/>
            <person name="Lind A.E."/>
            <person name="van Eijk R."/>
            <person name="Schleper C."/>
            <person name="Guy L."/>
            <person name="Ettema T.J."/>
        </authorList>
    </citation>
    <scope>NUCLEOTIDE SEQUENCE</scope>
</reference>
<dbReference type="SUPFAM" id="SSF53756">
    <property type="entry name" value="UDP-Glycosyltransferase/glycogen phosphorylase"/>
    <property type="match status" value="1"/>
</dbReference>
<name>A0A0F9F9Q8_9ZZZZ</name>
<accession>A0A0F9F9Q8</accession>
<feature type="non-terminal residue" evidence="2">
    <location>
        <position position="136"/>
    </location>
</feature>
<dbReference type="Pfam" id="PF02350">
    <property type="entry name" value="Epimerase_2"/>
    <property type="match status" value="1"/>
</dbReference>
<dbReference type="AlphaFoldDB" id="A0A0F9F9Q8"/>
<sequence>MKVLIPIGCRSDEGLSKPIIKRLKEDPFFEVHTKKMIRPGNFSVSYNDIEPFEIIFKPDLVFITGDRIEMTAVACCAFHNNIPIAHYFAGVQNFPLTTLDDINRHVITLWSDIQFVESKICMLNVEMLLQSIKKPT</sequence>
<protein>
    <recommendedName>
        <fullName evidence="1">UDP-N-acetylglucosamine 2-epimerase domain-containing protein</fullName>
    </recommendedName>
</protein>
<dbReference type="InterPro" id="IPR003331">
    <property type="entry name" value="UDP_GlcNAc_Epimerase_2_dom"/>
</dbReference>
<dbReference type="InterPro" id="IPR029767">
    <property type="entry name" value="WecB-like"/>
</dbReference>
<dbReference type="Gene3D" id="3.40.50.2000">
    <property type="entry name" value="Glycogen Phosphorylase B"/>
    <property type="match status" value="1"/>
</dbReference>
<evidence type="ECO:0000259" key="1">
    <source>
        <dbReference type="Pfam" id="PF02350"/>
    </source>
</evidence>
<organism evidence="2">
    <name type="scientific">marine sediment metagenome</name>
    <dbReference type="NCBI Taxonomy" id="412755"/>
    <lineage>
        <taxon>unclassified sequences</taxon>
        <taxon>metagenomes</taxon>
        <taxon>ecological metagenomes</taxon>
    </lineage>
</organism>
<dbReference type="PANTHER" id="PTHR43174:SF3">
    <property type="entry name" value="UDP-N-ACETYLGLUCOSAMINE 2-EPIMERASE"/>
    <property type="match status" value="1"/>
</dbReference>
<proteinExistence type="predicted"/>
<dbReference type="PANTHER" id="PTHR43174">
    <property type="entry name" value="UDP-N-ACETYLGLUCOSAMINE 2-EPIMERASE"/>
    <property type="match status" value="1"/>
</dbReference>
<evidence type="ECO:0000313" key="2">
    <source>
        <dbReference type="EMBL" id="KKL47847.1"/>
    </source>
</evidence>